<organism evidence="4 5">
    <name type="scientific">Psychrosphaera algicola</name>
    <dbReference type="NCBI Taxonomy" id="3023714"/>
    <lineage>
        <taxon>Bacteria</taxon>
        <taxon>Pseudomonadati</taxon>
        <taxon>Pseudomonadota</taxon>
        <taxon>Gammaproteobacteria</taxon>
        <taxon>Alteromonadales</taxon>
        <taxon>Pseudoalteromonadaceae</taxon>
        <taxon>Psychrosphaera</taxon>
    </lineage>
</organism>
<dbReference type="Pfam" id="PF00702">
    <property type="entry name" value="Hydrolase"/>
    <property type="match status" value="1"/>
</dbReference>
<comment type="catalytic activity">
    <reaction evidence="3">
        <text>an (S)-2-haloacid + H2O = a (2R)-2-hydroxycarboxylate + a halide anion + H(+)</text>
        <dbReference type="Rhea" id="RHEA:11192"/>
        <dbReference type="ChEBI" id="CHEBI:15377"/>
        <dbReference type="ChEBI" id="CHEBI:15378"/>
        <dbReference type="ChEBI" id="CHEBI:16042"/>
        <dbReference type="ChEBI" id="CHEBI:58314"/>
        <dbReference type="ChEBI" id="CHEBI:137405"/>
        <dbReference type="EC" id="3.8.1.2"/>
    </reaction>
</comment>
<evidence type="ECO:0000256" key="2">
    <source>
        <dbReference type="ARBA" id="ARBA00022801"/>
    </source>
</evidence>
<dbReference type="InterPro" id="IPR023214">
    <property type="entry name" value="HAD_sf"/>
</dbReference>
<dbReference type="PANTHER" id="PTHR43316:SF3">
    <property type="entry name" value="HALOACID DEHALOGENASE, TYPE II (AFU_ORTHOLOGUE AFUA_2G07750)-RELATED"/>
    <property type="match status" value="1"/>
</dbReference>
<name>A0ABT5FAU4_9GAMM</name>
<reference evidence="4 5" key="1">
    <citation type="submission" date="2023-01" db="EMBL/GenBank/DDBJ databases">
        <title>Psychrosphaera sp. nov., isolated from marine algae.</title>
        <authorList>
            <person name="Bayburt H."/>
            <person name="Choi B.J."/>
            <person name="Kim J.M."/>
            <person name="Choi D.G."/>
            <person name="Jeon C.O."/>
        </authorList>
    </citation>
    <scope>NUCLEOTIDE SEQUENCE [LARGE SCALE GENOMIC DNA]</scope>
    <source>
        <strain evidence="4 5">G1-22</strain>
    </source>
</reference>
<evidence type="ECO:0000256" key="3">
    <source>
        <dbReference type="RuleBase" id="RU368077"/>
    </source>
</evidence>
<dbReference type="EC" id="3.8.1.2" evidence="3"/>
<dbReference type="Proteomes" id="UP001528411">
    <property type="component" value="Unassembled WGS sequence"/>
</dbReference>
<protein>
    <recommendedName>
        <fullName evidence="3">(S)-2-haloacid dehalogenase</fullName>
        <ecNumber evidence="3">3.8.1.2</ecNumber>
    </recommendedName>
    <alternativeName>
        <fullName evidence="3">2-haloalkanoic acid dehalogenase</fullName>
    </alternativeName>
    <alternativeName>
        <fullName evidence="3">Halocarboxylic acid halidohydrolase</fullName>
    </alternativeName>
    <alternativeName>
        <fullName evidence="3">L-2-haloacid dehalogenase</fullName>
    </alternativeName>
</protein>
<evidence type="ECO:0000313" key="5">
    <source>
        <dbReference type="Proteomes" id="UP001528411"/>
    </source>
</evidence>
<dbReference type="InterPro" id="IPR051540">
    <property type="entry name" value="S-2-haloacid_dehalogenase"/>
</dbReference>
<comment type="similarity">
    <text evidence="1 3">Belongs to the HAD-like hydrolase superfamily. S-2-haloalkanoic acid dehalogenase family.</text>
</comment>
<dbReference type="NCBIfam" id="TIGR01428">
    <property type="entry name" value="HAD_type_II"/>
    <property type="match status" value="1"/>
</dbReference>
<dbReference type="InterPro" id="IPR006439">
    <property type="entry name" value="HAD-SF_hydro_IA"/>
</dbReference>
<dbReference type="EMBL" id="JAQOMS010000002">
    <property type="protein sequence ID" value="MDC2887706.1"/>
    <property type="molecule type" value="Genomic_DNA"/>
</dbReference>
<dbReference type="PRINTS" id="PR00413">
    <property type="entry name" value="HADHALOGNASE"/>
</dbReference>
<evidence type="ECO:0000313" key="4">
    <source>
        <dbReference type="EMBL" id="MDC2887706.1"/>
    </source>
</evidence>
<evidence type="ECO:0000256" key="1">
    <source>
        <dbReference type="ARBA" id="ARBA00008106"/>
    </source>
</evidence>
<dbReference type="RefSeq" id="WP_272179511.1">
    <property type="nucleotide sequence ID" value="NZ_JAQOMS010000002.1"/>
</dbReference>
<dbReference type="NCBIfam" id="TIGR01493">
    <property type="entry name" value="HAD-SF-IA-v2"/>
    <property type="match status" value="1"/>
</dbReference>
<dbReference type="SFLD" id="SFLDS00003">
    <property type="entry name" value="Haloacid_Dehalogenase"/>
    <property type="match status" value="1"/>
</dbReference>
<dbReference type="InterPro" id="IPR006328">
    <property type="entry name" value="2-HAD"/>
</dbReference>
<dbReference type="InterPro" id="IPR023198">
    <property type="entry name" value="PGP-like_dom2"/>
</dbReference>
<proteinExistence type="inferred from homology"/>
<dbReference type="SUPFAM" id="SSF56784">
    <property type="entry name" value="HAD-like"/>
    <property type="match status" value="1"/>
</dbReference>
<keyword evidence="2 3" id="KW-0378">Hydrolase</keyword>
<dbReference type="Gene3D" id="3.40.50.1000">
    <property type="entry name" value="HAD superfamily/HAD-like"/>
    <property type="match status" value="1"/>
</dbReference>
<comment type="caution">
    <text evidence="4">The sequence shown here is derived from an EMBL/GenBank/DDBJ whole genome shotgun (WGS) entry which is preliminary data.</text>
</comment>
<dbReference type="SFLD" id="SFLDG01129">
    <property type="entry name" value="C1.5:_HAD__Beta-PGM__Phosphata"/>
    <property type="match status" value="1"/>
</dbReference>
<sequence>MKPTLAFDVYGTLINTHGVVALLETYMGEHAMVFSETWRAKQLEYSFRRGLMKQYVHFSICTKDALAFTCEHLNLHLTQAQQDSLLQSYKTLPAFDDVKKSLLRLSERFTLIAFSNGERSSVESLLNYAQIDSLFNDIVSADEISTFKPNPDIYQHLLTRTNSKAGSTWLISSNPFDVIGAKSFGLQAAWVKRSDNAVFDP</sequence>
<accession>A0ABT5FAU4</accession>
<dbReference type="PANTHER" id="PTHR43316">
    <property type="entry name" value="HYDROLASE, HALOACID DELAHOGENASE-RELATED"/>
    <property type="match status" value="1"/>
</dbReference>
<dbReference type="CDD" id="cd02588">
    <property type="entry name" value="HAD_L2-DEX"/>
    <property type="match status" value="1"/>
</dbReference>
<gene>
    <name evidence="4" type="ORF">PN838_01070</name>
</gene>
<dbReference type="Gene3D" id="1.10.150.240">
    <property type="entry name" value="Putative phosphatase, domain 2"/>
    <property type="match status" value="1"/>
</dbReference>
<dbReference type="InterPro" id="IPR036412">
    <property type="entry name" value="HAD-like_sf"/>
</dbReference>
<keyword evidence="5" id="KW-1185">Reference proteome</keyword>
<comment type="function">
    <text evidence="3">Catalyzes the hydrolytic dehalogenation of small (S)-2-haloalkanoic acids to yield the corresponding (R)-2-hydroxyalkanoic acids.</text>
</comment>